<evidence type="ECO:0000313" key="2">
    <source>
        <dbReference type="Proteomes" id="UP000199073"/>
    </source>
</evidence>
<sequence length="62" mass="7065">MWCDTIRQKEIKGDARVRTTRQTVSISLCQVAETQVAGLCRFYLPYPCYQDMTGISGAGYQR</sequence>
<evidence type="ECO:0000313" key="1">
    <source>
        <dbReference type="EMBL" id="SDP30393.1"/>
    </source>
</evidence>
<dbReference type="EMBL" id="FNJI01000015">
    <property type="protein sequence ID" value="SDP30393.1"/>
    <property type="molecule type" value="Genomic_DNA"/>
</dbReference>
<gene>
    <name evidence="1" type="ORF">SAMN05660330_02364</name>
</gene>
<dbReference type="AlphaFoldDB" id="A0A1H0RLL2"/>
<name>A0A1H0RLL2_9BACT</name>
<dbReference type="Proteomes" id="UP000199073">
    <property type="component" value="Unassembled WGS sequence"/>
</dbReference>
<protein>
    <submittedName>
        <fullName evidence="1">Uncharacterized protein</fullName>
    </submittedName>
</protein>
<organism evidence="1 2">
    <name type="scientific">Desulforhopalus singaporensis</name>
    <dbReference type="NCBI Taxonomy" id="91360"/>
    <lineage>
        <taxon>Bacteria</taxon>
        <taxon>Pseudomonadati</taxon>
        <taxon>Thermodesulfobacteriota</taxon>
        <taxon>Desulfobulbia</taxon>
        <taxon>Desulfobulbales</taxon>
        <taxon>Desulfocapsaceae</taxon>
        <taxon>Desulforhopalus</taxon>
    </lineage>
</organism>
<proteinExistence type="predicted"/>
<accession>A0A1H0RLL2</accession>
<keyword evidence="2" id="KW-1185">Reference proteome</keyword>
<reference evidence="1 2" key="1">
    <citation type="submission" date="2016-10" db="EMBL/GenBank/DDBJ databases">
        <authorList>
            <person name="de Groot N.N."/>
        </authorList>
    </citation>
    <scope>NUCLEOTIDE SEQUENCE [LARGE SCALE GENOMIC DNA]</scope>
    <source>
        <strain evidence="1 2">DSM 12130</strain>
    </source>
</reference>